<dbReference type="OrthoDB" id="757707at2"/>
<accession>A0A4Z0L4L2</accession>
<comment type="caution">
    <text evidence="1">The sequence shown here is derived from an EMBL/GenBank/DDBJ whole genome shotgun (WGS) entry which is preliminary data.</text>
</comment>
<dbReference type="EMBL" id="SRLH01000007">
    <property type="protein sequence ID" value="TGD57179.1"/>
    <property type="molecule type" value="Genomic_DNA"/>
</dbReference>
<dbReference type="RefSeq" id="WP_135527225.1">
    <property type="nucleotide sequence ID" value="NZ_SRLH01000007.1"/>
</dbReference>
<sequence length="215" mass="25490">MTETIDNQEFKIEIKGSFLNTYQGKLSINSEHILFKKKNLFKNNSIQFDKSEIKEYKLGIKWIRGYKFTIGRDYQIFIRNQKGKTLKISLKSFYGINPNSSHAKYIAITNALWEYHFGEIASVLFKKFKDNEEFTINNVRFTSENITIETNSFLKRKKVVIDWKAVQTKDYNTYFAIFSQKNPADINQCFSYKDDWNTFILYSVVRTILKNNEKP</sequence>
<proteinExistence type="predicted"/>
<dbReference type="AlphaFoldDB" id="A0A4Z0L4L2"/>
<protein>
    <submittedName>
        <fullName evidence="1">Uncharacterized protein</fullName>
    </submittedName>
</protein>
<keyword evidence="2" id="KW-1185">Reference proteome</keyword>
<evidence type="ECO:0000313" key="2">
    <source>
        <dbReference type="Proteomes" id="UP000297407"/>
    </source>
</evidence>
<gene>
    <name evidence="1" type="ORF">E4635_13510</name>
</gene>
<dbReference type="Proteomes" id="UP000297407">
    <property type="component" value="Unassembled WGS sequence"/>
</dbReference>
<evidence type="ECO:0000313" key="1">
    <source>
        <dbReference type="EMBL" id="TGD57179.1"/>
    </source>
</evidence>
<name>A0A4Z0L4L2_9FLAO</name>
<organism evidence="1 2">
    <name type="scientific">Flavobacterium humi</name>
    <dbReference type="NCBI Taxonomy" id="2562683"/>
    <lineage>
        <taxon>Bacteria</taxon>
        <taxon>Pseudomonadati</taxon>
        <taxon>Bacteroidota</taxon>
        <taxon>Flavobacteriia</taxon>
        <taxon>Flavobacteriales</taxon>
        <taxon>Flavobacteriaceae</taxon>
        <taxon>Flavobacterium</taxon>
    </lineage>
</organism>
<reference evidence="1 2" key="1">
    <citation type="submission" date="2019-04" db="EMBL/GenBank/DDBJ databases">
        <title>Flavobacterium sp. strain DS2-A Genome sequencing and assembly.</title>
        <authorList>
            <person name="Kim I."/>
        </authorList>
    </citation>
    <scope>NUCLEOTIDE SEQUENCE [LARGE SCALE GENOMIC DNA]</scope>
    <source>
        <strain evidence="1 2">DS2-A</strain>
    </source>
</reference>